<dbReference type="PANTHER" id="PTHR46811">
    <property type="entry name" value="COILED-COIL-HELIX-COILED-COIL-HELIX DOMAIN-CONTAINING PROTEIN 7"/>
    <property type="match status" value="1"/>
</dbReference>
<organism evidence="8 9">
    <name type="scientific">Phyllosticta paracitricarpa</name>
    <dbReference type="NCBI Taxonomy" id="2016321"/>
    <lineage>
        <taxon>Eukaryota</taxon>
        <taxon>Fungi</taxon>
        <taxon>Dikarya</taxon>
        <taxon>Ascomycota</taxon>
        <taxon>Pezizomycotina</taxon>
        <taxon>Dothideomycetes</taxon>
        <taxon>Dothideomycetes incertae sedis</taxon>
        <taxon>Botryosphaeriales</taxon>
        <taxon>Phyllostictaceae</taxon>
        <taxon>Phyllosticta</taxon>
    </lineage>
</organism>
<evidence type="ECO:0000256" key="3">
    <source>
        <dbReference type="ARBA" id="ARBA00023128"/>
    </source>
</evidence>
<dbReference type="Pfam" id="PF06747">
    <property type="entry name" value="CHCH"/>
    <property type="match status" value="1"/>
</dbReference>
<dbReference type="PROSITE" id="PS51808">
    <property type="entry name" value="CHCH"/>
    <property type="match status" value="1"/>
</dbReference>
<accession>A0ABR1MYH6</accession>
<name>A0ABR1MYH6_9PEZI</name>
<dbReference type="SUPFAM" id="SSF47072">
    <property type="entry name" value="Cysteine alpha-hairpin motif"/>
    <property type="match status" value="1"/>
</dbReference>
<gene>
    <name evidence="8" type="ORF">JOL62DRAFT_282575</name>
</gene>
<keyword evidence="3" id="KW-0496">Mitochondrion</keyword>
<dbReference type="Proteomes" id="UP001367316">
    <property type="component" value="Unassembled WGS sequence"/>
</dbReference>
<comment type="similarity">
    <text evidence="5">Belongs to the COX23 family.</text>
</comment>
<proteinExistence type="inferred from homology"/>
<sequence>MAGDGDNDNPWTEKTAAKFNNKSLSEYYDPCQEAASRSIRCLHRNGGDRDLCSDYFQAYRDCKKQWLHEGLEARMHSNWSLLHLHVGEISLQMPMGGAMWVTSG</sequence>
<keyword evidence="9" id="KW-1185">Reference proteome</keyword>
<dbReference type="PANTHER" id="PTHR46811:SF1">
    <property type="entry name" value="COILED-COIL-HELIX-COILED-COIL-HELIX DOMAIN-CONTAINING PROTEIN 7"/>
    <property type="match status" value="1"/>
</dbReference>
<comment type="subcellular location">
    <subcellularLocation>
        <location evidence="2">Mitochondrion intermembrane space</location>
    </subcellularLocation>
</comment>
<evidence type="ECO:0000259" key="7">
    <source>
        <dbReference type="Pfam" id="PF06747"/>
    </source>
</evidence>
<dbReference type="InterPro" id="IPR010625">
    <property type="entry name" value="CHCH"/>
</dbReference>
<protein>
    <recommendedName>
        <fullName evidence="6">Cytochrome c oxidase-assembly factor COX23, mitochondrial</fullName>
    </recommendedName>
</protein>
<evidence type="ECO:0000256" key="5">
    <source>
        <dbReference type="ARBA" id="ARBA00038264"/>
    </source>
</evidence>
<evidence type="ECO:0000313" key="9">
    <source>
        <dbReference type="Proteomes" id="UP001367316"/>
    </source>
</evidence>
<keyword evidence="4" id="KW-1015">Disulfide bond</keyword>
<evidence type="ECO:0000313" key="8">
    <source>
        <dbReference type="EMBL" id="KAK7607272.1"/>
    </source>
</evidence>
<evidence type="ECO:0000256" key="6">
    <source>
        <dbReference type="ARBA" id="ARBA00041104"/>
    </source>
</evidence>
<evidence type="ECO:0000256" key="2">
    <source>
        <dbReference type="ARBA" id="ARBA00004569"/>
    </source>
</evidence>
<comment type="function">
    <text evidence="1">Required for the assembly of cytochrome c oxidase.</text>
</comment>
<dbReference type="InterPro" id="IPR009069">
    <property type="entry name" value="Cys_alpha_HP_mot_SF"/>
</dbReference>
<dbReference type="InterPro" id="IPR051040">
    <property type="entry name" value="COX23"/>
</dbReference>
<feature type="domain" description="CHCH" evidence="7">
    <location>
        <begin position="31"/>
        <end position="65"/>
    </location>
</feature>
<evidence type="ECO:0000256" key="4">
    <source>
        <dbReference type="ARBA" id="ARBA00023157"/>
    </source>
</evidence>
<reference evidence="8 9" key="1">
    <citation type="submission" date="2024-04" db="EMBL/GenBank/DDBJ databases">
        <title>Phyllosticta paracitricarpa is synonymous to the EU quarantine fungus P. citricarpa based on phylogenomic analyses.</title>
        <authorList>
            <consortium name="Lawrence Berkeley National Laboratory"/>
            <person name="Van ingen-buijs V.A."/>
            <person name="Van westerhoven A.C."/>
            <person name="Haridas S."/>
            <person name="Skiadas P."/>
            <person name="Martin F."/>
            <person name="Groenewald J.Z."/>
            <person name="Crous P.W."/>
            <person name="Seidl M.F."/>
        </authorList>
    </citation>
    <scope>NUCLEOTIDE SEQUENCE [LARGE SCALE GENOMIC DNA]</scope>
    <source>
        <strain evidence="8 9">CBS 141358</strain>
    </source>
</reference>
<dbReference type="EMBL" id="JBBPBF010000038">
    <property type="protein sequence ID" value="KAK7607272.1"/>
    <property type="molecule type" value="Genomic_DNA"/>
</dbReference>
<evidence type="ECO:0000256" key="1">
    <source>
        <dbReference type="ARBA" id="ARBA00003875"/>
    </source>
</evidence>
<comment type="caution">
    <text evidence="8">The sequence shown here is derived from an EMBL/GenBank/DDBJ whole genome shotgun (WGS) entry which is preliminary data.</text>
</comment>